<organism evidence="8 9">
    <name type="scientific">Clavispora lusitaniae (strain ATCC 42720)</name>
    <name type="common">Yeast</name>
    <name type="synonym">Candida lusitaniae</name>
    <dbReference type="NCBI Taxonomy" id="306902"/>
    <lineage>
        <taxon>Eukaryota</taxon>
        <taxon>Fungi</taxon>
        <taxon>Dikarya</taxon>
        <taxon>Ascomycota</taxon>
        <taxon>Saccharomycotina</taxon>
        <taxon>Pichiomycetes</taxon>
        <taxon>Metschnikowiaceae</taxon>
        <taxon>Clavispora</taxon>
    </lineage>
</organism>
<comment type="subcellular location">
    <subcellularLocation>
        <location evidence="1">Nucleus</location>
    </subcellularLocation>
</comment>
<dbReference type="PANTHER" id="PTHR13556">
    <property type="entry name" value="TRANSCRIPTIONAL ADAPTER 3-RELATED"/>
    <property type="match status" value="1"/>
</dbReference>
<evidence type="ECO:0000256" key="7">
    <source>
        <dbReference type="SAM" id="MobiDB-lite"/>
    </source>
</evidence>
<feature type="region of interest" description="Disordered" evidence="7">
    <location>
        <begin position="76"/>
        <end position="191"/>
    </location>
</feature>
<dbReference type="GO" id="GO:0005634">
    <property type="term" value="C:nucleus"/>
    <property type="evidence" value="ECO:0007669"/>
    <property type="project" value="UniProtKB-SubCell"/>
</dbReference>
<name>C4Y605_CLAL4</name>
<keyword evidence="4" id="KW-0804">Transcription</keyword>
<evidence type="ECO:0000256" key="6">
    <source>
        <dbReference type="SAM" id="Coils"/>
    </source>
</evidence>
<evidence type="ECO:0000256" key="2">
    <source>
        <dbReference type="ARBA" id="ARBA00005330"/>
    </source>
</evidence>
<gene>
    <name evidence="8" type="ORF">CLUG_03589</name>
</gene>
<dbReference type="InParanoid" id="C4Y605"/>
<proteinExistence type="inferred from homology"/>
<dbReference type="FunCoup" id="C4Y605">
    <property type="interactions" value="386"/>
</dbReference>
<evidence type="ECO:0008006" key="10">
    <source>
        <dbReference type="Google" id="ProtNLM"/>
    </source>
</evidence>
<feature type="compositionally biased region" description="Polar residues" evidence="7">
    <location>
        <begin position="170"/>
        <end position="179"/>
    </location>
</feature>
<dbReference type="Proteomes" id="UP000007703">
    <property type="component" value="Unassembled WGS sequence"/>
</dbReference>
<protein>
    <recommendedName>
        <fullName evidence="10">Chromatin-remodeling complexes subunit</fullName>
    </recommendedName>
</protein>
<dbReference type="GO" id="GO:0000124">
    <property type="term" value="C:SAGA complex"/>
    <property type="evidence" value="ECO:0007669"/>
    <property type="project" value="EnsemblFungi"/>
</dbReference>
<feature type="compositionally biased region" description="Basic and acidic residues" evidence="7">
    <location>
        <begin position="113"/>
        <end position="123"/>
    </location>
</feature>
<dbReference type="EMBL" id="CH408079">
    <property type="protein sequence ID" value="EEQ39461.1"/>
    <property type="molecule type" value="Genomic_DNA"/>
</dbReference>
<dbReference type="RefSeq" id="XP_002616348.1">
    <property type="nucleotide sequence ID" value="XM_002616302.1"/>
</dbReference>
<reference evidence="8 9" key="1">
    <citation type="journal article" date="2009" name="Nature">
        <title>Evolution of pathogenicity and sexual reproduction in eight Candida genomes.</title>
        <authorList>
            <person name="Butler G."/>
            <person name="Rasmussen M.D."/>
            <person name="Lin M.F."/>
            <person name="Santos M.A."/>
            <person name="Sakthikumar S."/>
            <person name="Munro C.A."/>
            <person name="Rheinbay E."/>
            <person name="Grabherr M."/>
            <person name="Forche A."/>
            <person name="Reedy J.L."/>
            <person name="Agrafioti I."/>
            <person name="Arnaud M.B."/>
            <person name="Bates S."/>
            <person name="Brown A.J."/>
            <person name="Brunke S."/>
            <person name="Costanzo M.C."/>
            <person name="Fitzpatrick D.A."/>
            <person name="de Groot P.W."/>
            <person name="Harris D."/>
            <person name="Hoyer L.L."/>
            <person name="Hube B."/>
            <person name="Klis F.M."/>
            <person name="Kodira C."/>
            <person name="Lennard N."/>
            <person name="Logue M.E."/>
            <person name="Martin R."/>
            <person name="Neiman A.M."/>
            <person name="Nikolaou E."/>
            <person name="Quail M.A."/>
            <person name="Quinn J."/>
            <person name="Santos M.C."/>
            <person name="Schmitzberger F.F."/>
            <person name="Sherlock G."/>
            <person name="Shah P."/>
            <person name="Silverstein K.A."/>
            <person name="Skrzypek M.S."/>
            <person name="Soll D."/>
            <person name="Staggs R."/>
            <person name="Stansfield I."/>
            <person name="Stumpf M.P."/>
            <person name="Sudbery P.E."/>
            <person name="Srikantha T."/>
            <person name="Zeng Q."/>
            <person name="Berman J."/>
            <person name="Berriman M."/>
            <person name="Heitman J."/>
            <person name="Gow N.A."/>
            <person name="Lorenz M.C."/>
            <person name="Birren B.W."/>
            <person name="Kellis M."/>
            <person name="Cuomo C.A."/>
        </authorList>
    </citation>
    <scope>NUCLEOTIDE SEQUENCE [LARGE SCALE GENOMIC DNA]</scope>
    <source>
        <strain evidence="8 9">ATCC 42720</strain>
    </source>
</reference>
<dbReference type="GO" id="GO:0003713">
    <property type="term" value="F:transcription coactivator activity"/>
    <property type="evidence" value="ECO:0007669"/>
    <property type="project" value="TreeGrafter"/>
</dbReference>
<dbReference type="Pfam" id="PF10198">
    <property type="entry name" value="Ada3"/>
    <property type="match status" value="1"/>
</dbReference>
<comment type="similarity">
    <text evidence="2">Belongs to the NGG1 family.</text>
</comment>
<evidence type="ECO:0000256" key="4">
    <source>
        <dbReference type="ARBA" id="ARBA00023163"/>
    </source>
</evidence>
<evidence type="ECO:0000256" key="1">
    <source>
        <dbReference type="ARBA" id="ARBA00004123"/>
    </source>
</evidence>
<dbReference type="HOGENOM" id="CLU_016102_1_0_1"/>
<dbReference type="InterPro" id="IPR019340">
    <property type="entry name" value="Histone_AcTrfase_su3"/>
</dbReference>
<evidence type="ECO:0000256" key="3">
    <source>
        <dbReference type="ARBA" id="ARBA00023015"/>
    </source>
</evidence>
<evidence type="ECO:0000256" key="5">
    <source>
        <dbReference type="ARBA" id="ARBA00023242"/>
    </source>
</evidence>
<feature type="coiled-coil region" evidence="6">
    <location>
        <begin position="42"/>
        <end position="76"/>
    </location>
</feature>
<feature type="compositionally biased region" description="Low complexity" evidence="7">
    <location>
        <begin position="131"/>
        <end position="143"/>
    </location>
</feature>
<evidence type="ECO:0000313" key="8">
    <source>
        <dbReference type="EMBL" id="EEQ39461.1"/>
    </source>
</evidence>
<dbReference type="STRING" id="306902.C4Y605"/>
<dbReference type="GeneID" id="8496887"/>
<dbReference type="VEuPathDB" id="FungiDB:CLUG_03589"/>
<dbReference type="AlphaFoldDB" id="C4Y605"/>
<feature type="compositionally biased region" description="Basic and acidic residues" evidence="7">
    <location>
        <begin position="155"/>
        <end position="165"/>
    </location>
</feature>
<dbReference type="OrthoDB" id="1232at2759"/>
<sequence length="621" mass="69883">MNSHSATTTLGDIIDELRLKYDSSVGLLDGAAIRKIPNLNTLHNLSKLLAKLAKNLQEIERKDNILLERLNKLKNSADGGDDISESSDARKRENDDNEEDESIPLAKRRKKDTIKSEIEDLDKAPAPSKNSSSGNLEEVVGSVGVVGGEDEEADEKGKVNSKDDPIPPVQTGSFTPSNDTRLKNPKSEFVTSQTLSAETIAELGLFSETNHGLETQGKDYLKRKYGVASYPENDLKDMLPGEIPDMDFSKSKAPSNQVQFSTYQSYIESYFRPFSNDDIKFCNEKFVIPPGFEKRDYDPTTTPYLIPKLGPFYADVWAEEDAALRSKLSSPAAPRPPLEAYKAKGDFENLNDDKLLTEDISCGPLSSRLLSAVLSVHEAKDKIQDEGEEKMADTEQNDIKKEEADGEENLLAEDSATQLDSGETFKVTSEVSDYFSMEERLKRELKYIGIFMNLQNDDEGKPKKPGNIIDTDDWILNREDDEICSEIRELQDELKGAVIRNRQRKKYLIPILEEQLAYQEYCTILEDLDKQVDQAYMKRLKAKSKKKKTPEVTNTAQQQAANSGLKALLDKRSRWINSIGKLFPPAHIMKRIPKESIFKDNVVSEEKEAEEEVDVVNDEET</sequence>
<dbReference type="OMA" id="WQEYSSI"/>
<dbReference type="GO" id="GO:0006357">
    <property type="term" value="P:regulation of transcription by RNA polymerase II"/>
    <property type="evidence" value="ECO:0007669"/>
    <property type="project" value="EnsemblFungi"/>
</dbReference>
<dbReference type="KEGG" id="clu:CLUG_03589"/>
<accession>C4Y605</accession>
<dbReference type="GO" id="GO:0004402">
    <property type="term" value="F:histone acetyltransferase activity"/>
    <property type="evidence" value="ECO:0007669"/>
    <property type="project" value="EnsemblFungi"/>
</dbReference>
<dbReference type="GO" id="GO:0046695">
    <property type="term" value="C:SLIK (SAGA-like) complex"/>
    <property type="evidence" value="ECO:0007669"/>
    <property type="project" value="EnsemblFungi"/>
</dbReference>
<keyword evidence="5" id="KW-0539">Nucleus</keyword>
<dbReference type="GO" id="GO:0140671">
    <property type="term" value="C:ADA complex"/>
    <property type="evidence" value="ECO:0007669"/>
    <property type="project" value="EnsemblFungi"/>
</dbReference>
<dbReference type="PANTHER" id="PTHR13556:SF2">
    <property type="entry name" value="TRANSCRIPTIONAL ADAPTER 3"/>
    <property type="match status" value="1"/>
</dbReference>
<keyword evidence="3" id="KW-0805">Transcription regulation</keyword>
<evidence type="ECO:0000313" key="9">
    <source>
        <dbReference type="Proteomes" id="UP000007703"/>
    </source>
</evidence>
<keyword evidence="6" id="KW-0175">Coiled coil</keyword>